<sequence>MCTSLSCERLQDWRQVRLEIGPVRLSKGSRLVQLQKANSGAKPKSQIGADRARANDNEGRENSIEEASSIQKSLKKLRKETHLSSTHYPFLAVGSALTGACTLNLY</sequence>
<reference evidence="2" key="1">
    <citation type="journal article" date="2023" name="Plant J.">
        <title>The genome of the king protea, Protea cynaroides.</title>
        <authorList>
            <person name="Chang J."/>
            <person name="Duong T.A."/>
            <person name="Schoeman C."/>
            <person name="Ma X."/>
            <person name="Roodt D."/>
            <person name="Barker N."/>
            <person name="Li Z."/>
            <person name="Van de Peer Y."/>
            <person name="Mizrachi E."/>
        </authorList>
    </citation>
    <scope>NUCLEOTIDE SEQUENCE</scope>
    <source>
        <tissue evidence="2">Young leaves</tissue>
    </source>
</reference>
<keyword evidence="3" id="KW-1185">Reference proteome</keyword>
<evidence type="ECO:0000256" key="1">
    <source>
        <dbReference type="SAM" id="MobiDB-lite"/>
    </source>
</evidence>
<dbReference type="AlphaFoldDB" id="A0A9Q0K2I9"/>
<dbReference type="EMBL" id="JAMYWD010000010">
    <property type="protein sequence ID" value="KAJ4959570.1"/>
    <property type="molecule type" value="Genomic_DNA"/>
</dbReference>
<feature type="region of interest" description="Disordered" evidence="1">
    <location>
        <begin position="34"/>
        <end position="67"/>
    </location>
</feature>
<gene>
    <name evidence="2" type="ORF">NE237_026681</name>
</gene>
<organism evidence="2 3">
    <name type="scientific">Protea cynaroides</name>
    <dbReference type="NCBI Taxonomy" id="273540"/>
    <lineage>
        <taxon>Eukaryota</taxon>
        <taxon>Viridiplantae</taxon>
        <taxon>Streptophyta</taxon>
        <taxon>Embryophyta</taxon>
        <taxon>Tracheophyta</taxon>
        <taxon>Spermatophyta</taxon>
        <taxon>Magnoliopsida</taxon>
        <taxon>Proteales</taxon>
        <taxon>Proteaceae</taxon>
        <taxon>Protea</taxon>
    </lineage>
</organism>
<comment type="caution">
    <text evidence="2">The sequence shown here is derived from an EMBL/GenBank/DDBJ whole genome shotgun (WGS) entry which is preliminary data.</text>
</comment>
<protein>
    <submittedName>
        <fullName evidence="2">Uncharacterized protein</fullName>
    </submittedName>
</protein>
<accession>A0A9Q0K2I9</accession>
<dbReference type="Proteomes" id="UP001141806">
    <property type="component" value="Unassembled WGS sequence"/>
</dbReference>
<feature type="compositionally biased region" description="Basic and acidic residues" evidence="1">
    <location>
        <begin position="50"/>
        <end position="63"/>
    </location>
</feature>
<evidence type="ECO:0000313" key="2">
    <source>
        <dbReference type="EMBL" id="KAJ4959570.1"/>
    </source>
</evidence>
<proteinExistence type="predicted"/>
<name>A0A9Q0K2I9_9MAGN</name>
<evidence type="ECO:0000313" key="3">
    <source>
        <dbReference type="Proteomes" id="UP001141806"/>
    </source>
</evidence>